<proteinExistence type="predicted"/>
<gene>
    <name evidence="2" type="ORF">PCOR1329_LOCUS918</name>
</gene>
<comment type="caution">
    <text evidence="2">The sequence shown here is derived from an EMBL/GenBank/DDBJ whole genome shotgun (WGS) entry which is preliminary data.</text>
</comment>
<protein>
    <submittedName>
        <fullName evidence="2">Uncharacterized protein</fullName>
    </submittedName>
</protein>
<feature type="region of interest" description="Disordered" evidence="1">
    <location>
        <begin position="63"/>
        <end position="130"/>
    </location>
</feature>
<feature type="compositionally biased region" description="Basic and acidic residues" evidence="1">
    <location>
        <begin position="80"/>
        <end position="89"/>
    </location>
</feature>
<feature type="compositionally biased region" description="Basic residues" evidence="1">
    <location>
        <begin position="91"/>
        <end position="106"/>
    </location>
</feature>
<dbReference type="Proteomes" id="UP001189429">
    <property type="component" value="Unassembled WGS sequence"/>
</dbReference>
<organism evidence="2 3">
    <name type="scientific">Prorocentrum cordatum</name>
    <dbReference type="NCBI Taxonomy" id="2364126"/>
    <lineage>
        <taxon>Eukaryota</taxon>
        <taxon>Sar</taxon>
        <taxon>Alveolata</taxon>
        <taxon>Dinophyceae</taxon>
        <taxon>Prorocentrales</taxon>
        <taxon>Prorocentraceae</taxon>
        <taxon>Prorocentrum</taxon>
    </lineage>
</organism>
<evidence type="ECO:0000256" key="1">
    <source>
        <dbReference type="SAM" id="MobiDB-lite"/>
    </source>
</evidence>
<reference evidence="2" key="1">
    <citation type="submission" date="2023-10" db="EMBL/GenBank/DDBJ databases">
        <authorList>
            <person name="Chen Y."/>
            <person name="Shah S."/>
            <person name="Dougan E. K."/>
            <person name="Thang M."/>
            <person name="Chan C."/>
        </authorList>
    </citation>
    <scope>NUCLEOTIDE SEQUENCE [LARGE SCALE GENOMIC DNA]</scope>
</reference>
<accession>A0ABN9PD25</accession>
<evidence type="ECO:0000313" key="3">
    <source>
        <dbReference type="Proteomes" id="UP001189429"/>
    </source>
</evidence>
<dbReference type="EMBL" id="CAUYUJ010000217">
    <property type="protein sequence ID" value="CAK0789296.1"/>
    <property type="molecule type" value="Genomic_DNA"/>
</dbReference>
<feature type="compositionally biased region" description="Acidic residues" evidence="1">
    <location>
        <begin position="113"/>
        <end position="122"/>
    </location>
</feature>
<keyword evidence="3" id="KW-1185">Reference proteome</keyword>
<feature type="region of interest" description="Disordered" evidence="1">
    <location>
        <begin position="1"/>
        <end position="50"/>
    </location>
</feature>
<feature type="compositionally biased region" description="Polar residues" evidence="1">
    <location>
        <begin position="22"/>
        <end position="34"/>
    </location>
</feature>
<name>A0ABN9PD25_9DINO</name>
<evidence type="ECO:0000313" key="2">
    <source>
        <dbReference type="EMBL" id="CAK0789296.1"/>
    </source>
</evidence>
<feature type="compositionally biased region" description="Basic and acidic residues" evidence="1">
    <location>
        <begin position="1"/>
        <end position="18"/>
    </location>
</feature>
<sequence>MCDERSPRRTGSQKEPRPDGASLQQGRVSIQGRISTSRGGSSSSKRLSSSWWLTATTSRPLARANSARAGLPGRKRRSTSRAEDFEVRHFAGSKKKTPAPTRRLREKVHCNDADSDEKEIEELWSSRYHD</sequence>
<feature type="compositionally biased region" description="Low complexity" evidence="1">
    <location>
        <begin position="35"/>
        <end position="50"/>
    </location>
</feature>